<accession>A0A482VHS0</accession>
<proteinExistence type="predicted"/>
<gene>
    <name evidence="1" type="ORF">BDFB_003162</name>
</gene>
<keyword evidence="2" id="KW-1185">Reference proteome</keyword>
<dbReference type="EMBL" id="QDEB01097360">
    <property type="protein sequence ID" value="RZC32441.1"/>
    <property type="molecule type" value="Genomic_DNA"/>
</dbReference>
<dbReference type="OrthoDB" id="8195099at2759"/>
<reference evidence="1 2" key="1">
    <citation type="submission" date="2017-03" db="EMBL/GenBank/DDBJ databases">
        <title>Genome of the blue death feigning beetle - Asbolus verrucosus.</title>
        <authorList>
            <person name="Rider S.D."/>
        </authorList>
    </citation>
    <scope>NUCLEOTIDE SEQUENCE [LARGE SCALE GENOMIC DNA]</scope>
    <source>
        <strain evidence="1">Butters</strain>
        <tissue evidence="1">Head and leg muscle</tissue>
    </source>
</reference>
<evidence type="ECO:0000313" key="2">
    <source>
        <dbReference type="Proteomes" id="UP000292052"/>
    </source>
</evidence>
<organism evidence="1 2">
    <name type="scientific">Asbolus verrucosus</name>
    <name type="common">Desert ironclad beetle</name>
    <dbReference type="NCBI Taxonomy" id="1661398"/>
    <lineage>
        <taxon>Eukaryota</taxon>
        <taxon>Metazoa</taxon>
        <taxon>Ecdysozoa</taxon>
        <taxon>Arthropoda</taxon>
        <taxon>Hexapoda</taxon>
        <taxon>Insecta</taxon>
        <taxon>Pterygota</taxon>
        <taxon>Neoptera</taxon>
        <taxon>Endopterygota</taxon>
        <taxon>Coleoptera</taxon>
        <taxon>Polyphaga</taxon>
        <taxon>Cucujiformia</taxon>
        <taxon>Tenebrionidae</taxon>
        <taxon>Pimeliinae</taxon>
        <taxon>Asbolus</taxon>
    </lineage>
</organism>
<protein>
    <submittedName>
        <fullName evidence="1">Uncharacterized protein</fullName>
    </submittedName>
</protein>
<comment type="caution">
    <text evidence="1">The sequence shown here is derived from an EMBL/GenBank/DDBJ whole genome shotgun (WGS) entry which is preliminary data.</text>
</comment>
<dbReference type="Proteomes" id="UP000292052">
    <property type="component" value="Unassembled WGS sequence"/>
</dbReference>
<sequence length="109" mass="12318">MGAELMLCGSTIFQTALKSFEFPGVVFQCDRFRSTLNYYVSLFRETGSIGKKEDCGKPKIRTNEAVENIRNLIEGPPWTSVRVLIQQTEMLNNFKKGFTYACISANFCA</sequence>
<dbReference type="AlphaFoldDB" id="A0A482VHS0"/>
<evidence type="ECO:0000313" key="1">
    <source>
        <dbReference type="EMBL" id="RZC32441.1"/>
    </source>
</evidence>
<name>A0A482VHS0_ASBVE</name>